<sequence>MKFLLIPALAAIPLIGAPIAAADNYVTQSGRVLCAVTPDSTIAGLGEDVVVCQGAFTQPGARFQAVTTGDGSIKWQDANLAVDNPTTAMEYGTTYHRGNWTIYPAVTGTTFTNDRTGHGMFVSIDDVYAF</sequence>
<feature type="chain" id="PRO_5008091376" evidence="1">
    <location>
        <begin position="23"/>
        <end position="130"/>
    </location>
</feature>
<feature type="signal peptide" evidence="1">
    <location>
        <begin position="1"/>
        <end position="22"/>
    </location>
</feature>
<name>A0A178LSA6_MYCIR</name>
<dbReference type="RefSeq" id="WP_064282951.1">
    <property type="nucleotide sequence ID" value="NZ_LWCS01000032.1"/>
</dbReference>
<gene>
    <name evidence="2" type="ORF">A4X20_05995</name>
</gene>
<evidence type="ECO:0000313" key="3">
    <source>
        <dbReference type="Proteomes" id="UP000078396"/>
    </source>
</evidence>
<evidence type="ECO:0000256" key="1">
    <source>
        <dbReference type="SAM" id="SignalP"/>
    </source>
</evidence>
<proteinExistence type="predicted"/>
<dbReference type="EMBL" id="LWCS01000032">
    <property type="protein sequence ID" value="OAN36744.1"/>
    <property type="molecule type" value="Genomic_DNA"/>
</dbReference>
<organism evidence="2 3">
    <name type="scientific">Mycolicibacterium iranicum</name>
    <name type="common">Mycobacterium iranicum</name>
    <dbReference type="NCBI Taxonomy" id="912594"/>
    <lineage>
        <taxon>Bacteria</taxon>
        <taxon>Bacillati</taxon>
        <taxon>Actinomycetota</taxon>
        <taxon>Actinomycetes</taxon>
        <taxon>Mycobacteriales</taxon>
        <taxon>Mycobacteriaceae</taxon>
        <taxon>Mycolicibacterium</taxon>
    </lineage>
</organism>
<evidence type="ECO:0000313" key="2">
    <source>
        <dbReference type="EMBL" id="OAN36744.1"/>
    </source>
</evidence>
<reference evidence="2 3" key="1">
    <citation type="submission" date="2016-04" db="EMBL/GenBank/DDBJ databases">
        <title>Draft Genome Sequences of Staphylococcus capitis Strain H36, S. capitis Strain H65, S. cohnii Strain H62, S. hominis Strain H69, Mycobacterium iranicum Strain H39, Plantibacter sp. Strain H53, Pseudomonas oryzihabitans Strain H72, and Microbacterium sp. Strain H83, isolated from residential settings.</title>
        <authorList>
            <person name="Lymperopoulou D."/>
            <person name="Adams R.I."/>
            <person name="Lindow S."/>
            <person name="Coil D.A."/>
            <person name="Jospin G."/>
            <person name="Eisen J.A."/>
        </authorList>
    </citation>
    <scope>NUCLEOTIDE SEQUENCE [LARGE SCALE GENOMIC DNA]</scope>
    <source>
        <strain evidence="2 3">H39</strain>
    </source>
</reference>
<dbReference type="AlphaFoldDB" id="A0A178LSA6"/>
<dbReference type="Proteomes" id="UP000078396">
    <property type="component" value="Unassembled WGS sequence"/>
</dbReference>
<keyword evidence="1" id="KW-0732">Signal</keyword>
<protein>
    <submittedName>
        <fullName evidence="2">Uncharacterized protein</fullName>
    </submittedName>
</protein>
<accession>A0A178LSA6</accession>
<dbReference type="STRING" id="912594.AWC12_08160"/>
<comment type="caution">
    <text evidence="2">The sequence shown here is derived from an EMBL/GenBank/DDBJ whole genome shotgun (WGS) entry which is preliminary data.</text>
</comment>
<dbReference type="OrthoDB" id="4774507at2"/>